<dbReference type="InterPro" id="IPR050902">
    <property type="entry name" value="ABC_Transporter_SBP"/>
</dbReference>
<feature type="domain" description="Fe/B12 periplasmic-binding" evidence="1">
    <location>
        <begin position="99"/>
        <end position="368"/>
    </location>
</feature>
<protein>
    <submittedName>
        <fullName evidence="2">ABC transporter substrate-binding protein</fullName>
    </submittedName>
</protein>
<sequence length="382" mass="42785">MKNKFFLSWFGAFVLLTVISLAGCRNGSGSTSSGNGEPLAFKYAQHIKVVKHQLYTVVTLVDPWREGKTLHTYVLVDRKDSARVDHLPEGTLVYTPLMRSVVFTTAHCKLLEYLGCLNQIVGVADLKYILIPSIHERVRSGKIVDCGESMAPQLEKIIELRPQALFLSPFENSGGYGKLAQLGTPIIEMADYMETSPLGRAEWMKFYGMLFGQEKRADSLFNVVDSLYQGLKATAQAWHTGRSILTERKTGSVWYCPGGKSTIGQMIVDANGTYAFSDDKHSGSLPLSFEEVLEKAGDSDVWAFKFNGERLMTKKDLLAEFHGYDGLKAFKTGQIYQCNGSVKPYFEETPFRPDLLLRDLIIMLHPEATALGSLRYYEKIEQ</sequence>
<dbReference type="GO" id="GO:0071281">
    <property type="term" value="P:cellular response to iron ion"/>
    <property type="evidence" value="ECO:0007669"/>
    <property type="project" value="TreeGrafter"/>
</dbReference>
<dbReference type="PROSITE" id="PS50983">
    <property type="entry name" value="FE_B12_PBP"/>
    <property type="match status" value="1"/>
</dbReference>
<gene>
    <name evidence="2" type="ORF">HMPREF2137_06510</name>
</gene>
<dbReference type="PANTHER" id="PTHR30535">
    <property type="entry name" value="VITAMIN B12-BINDING PROTEIN"/>
    <property type="match status" value="1"/>
</dbReference>
<dbReference type="EMBL" id="JRNN01000064">
    <property type="protein sequence ID" value="KGF34811.1"/>
    <property type="molecule type" value="Genomic_DNA"/>
</dbReference>
<dbReference type="Pfam" id="PF01497">
    <property type="entry name" value="Peripla_BP_2"/>
    <property type="match status" value="1"/>
</dbReference>
<comment type="caution">
    <text evidence="2">The sequence shown here is derived from an EMBL/GenBank/DDBJ whole genome shotgun (WGS) entry which is preliminary data.</text>
</comment>
<dbReference type="AlphaFoldDB" id="A0A095ZKE2"/>
<organism evidence="2 3">
    <name type="scientific">Hoylesella buccalis DNF00853</name>
    <dbReference type="NCBI Taxonomy" id="1401074"/>
    <lineage>
        <taxon>Bacteria</taxon>
        <taxon>Pseudomonadati</taxon>
        <taxon>Bacteroidota</taxon>
        <taxon>Bacteroidia</taxon>
        <taxon>Bacteroidales</taxon>
        <taxon>Prevotellaceae</taxon>
        <taxon>Hoylesella</taxon>
    </lineage>
</organism>
<accession>A0A095ZKE2</accession>
<dbReference type="PROSITE" id="PS51257">
    <property type="entry name" value="PROKAR_LIPOPROTEIN"/>
    <property type="match status" value="1"/>
</dbReference>
<dbReference type="Proteomes" id="UP000029556">
    <property type="component" value="Unassembled WGS sequence"/>
</dbReference>
<evidence type="ECO:0000313" key="3">
    <source>
        <dbReference type="Proteomes" id="UP000029556"/>
    </source>
</evidence>
<dbReference type="OrthoDB" id="9812528at2"/>
<dbReference type="RefSeq" id="WP_036872838.1">
    <property type="nucleotide sequence ID" value="NZ_JRNN01000064.1"/>
</dbReference>
<evidence type="ECO:0000259" key="1">
    <source>
        <dbReference type="PROSITE" id="PS50983"/>
    </source>
</evidence>
<dbReference type="PANTHER" id="PTHR30535:SF34">
    <property type="entry name" value="MOLYBDATE-BINDING PROTEIN MOLA"/>
    <property type="match status" value="1"/>
</dbReference>
<dbReference type="SUPFAM" id="SSF53807">
    <property type="entry name" value="Helical backbone' metal receptor"/>
    <property type="match status" value="1"/>
</dbReference>
<dbReference type="Gene3D" id="3.40.50.1980">
    <property type="entry name" value="Nitrogenase molybdenum iron protein domain"/>
    <property type="match status" value="2"/>
</dbReference>
<dbReference type="InterPro" id="IPR002491">
    <property type="entry name" value="ABC_transptr_periplasmic_BD"/>
</dbReference>
<reference evidence="2 3" key="1">
    <citation type="submission" date="2014-07" db="EMBL/GenBank/DDBJ databases">
        <authorList>
            <person name="McCorrison J."/>
            <person name="Sanka R."/>
            <person name="Torralba M."/>
            <person name="Gillis M."/>
            <person name="Haft D.H."/>
            <person name="Methe B."/>
            <person name="Sutton G."/>
            <person name="Nelson K.E."/>
        </authorList>
    </citation>
    <scope>NUCLEOTIDE SEQUENCE [LARGE SCALE GENOMIC DNA]</scope>
    <source>
        <strain evidence="2 3">DNF00853</strain>
    </source>
</reference>
<proteinExistence type="predicted"/>
<evidence type="ECO:0000313" key="2">
    <source>
        <dbReference type="EMBL" id="KGF34811.1"/>
    </source>
</evidence>
<name>A0A095ZKE2_9BACT</name>